<name>A0A2Z3JG64_9DEIO</name>
<protein>
    <submittedName>
        <fullName evidence="2">Uncharacterized protein</fullName>
    </submittedName>
</protein>
<dbReference type="OrthoDB" id="9963557at2"/>
<dbReference type="KEGG" id="dez:DKM44_12915"/>
<evidence type="ECO:0000256" key="1">
    <source>
        <dbReference type="SAM" id="MobiDB-lite"/>
    </source>
</evidence>
<evidence type="ECO:0000313" key="3">
    <source>
        <dbReference type="Proteomes" id="UP000245368"/>
    </source>
</evidence>
<keyword evidence="3" id="KW-1185">Reference proteome</keyword>
<gene>
    <name evidence="2" type="ORF">DKM44_12915</name>
</gene>
<reference evidence="2 3" key="1">
    <citation type="submission" date="2018-05" db="EMBL/GenBank/DDBJ databases">
        <title>Complete Genome Sequence of Deinococcus sp. strain 17bor-2.</title>
        <authorList>
            <person name="Srinivasan S."/>
        </authorList>
    </citation>
    <scope>NUCLEOTIDE SEQUENCE [LARGE SCALE GENOMIC DNA]</scope>
    <source>
        <strain evidence="2 3">17bor-2</strain>
    </source>
</reference>
<accession>A0A2Z3JG64</accession>
<organism evidence="2 3">
    <name type="scientific">Deinococcus irradiatisoli</name>
    <dbReference type="NCBI Taxonomy" id="2202254"/>
    <lineage>
        <taxon>Bacteria</taxon>
        <taxon>Thermotogati</taxon>
        <taxon>Deinococcota</taxon>
        <taxon>Deinococci</taxon>
        <taxon>Deinococcales</taxon>
        <taxon>Deinococcaceae</taxon>
        <taxon>Deinococcus</taxon>
    </lineage>
</organism>
<dbReference type="RefSeq" id="WP_109827750.1">
    <property type="nucleotide sequence ID" value="NZ_CP029494.1"/>
</dbReference>
<dbReference type="EMBL" id="CP029494">
    <property type="protein sequence ID" value="AWN24022.1"/>
    <property type="molecule type" value="Genomic_DNA"/>
</dbReference>
<feature type="compositionally biased region" description="Low complexity" evidence="1">
    <location>
        <begin position="47"/>
        <end position="60"/>
    </location>
</feature>
<feature type="region of interest" description="Disordered" evidence="1">
    <location>
        <begin position="34"/>
        <end position="60"/>
    </location>
</feature>
<dbReference type="AlphaFoldDB" id="A0A2Z3JG64"/>
<evidence type="ECO:0000313" key="2">
    <source>
        <dbReference type="EMBL" id="AWN24022.1"/>
    </source>
</evidence>
<sequence length="60" mass="6683">MTAFAERWPLTARHTLDLQERRKTLEARARLAVEPLPPRQAQKGPEAHAAATESEASMTS</sequence>
<proteinExistence type="predicted"/>
<dbReference type="Proteomes" id="UP000245368">
    <property type="component" value="Chromosome"/>
</dbReference>